<gene>
    <name evidence="1" type="ORF">AVEN_219224_1</name>
</gene>
<evidence type="ECO:0000313" key="2">
    <source>
        <dbReference type="Proteomes" id="UP000499080"/>
    </source>
</evidence>
<accession>A0A4Y2VH93</accession>
<keyword evidence="2" id="KW-1185">Reference proteome</keyword>
<reference evidence="1 2" key="1">
    <citation type="journal article" date="2019" name="Sci. Rep.">
        <title>Orb-weaving spider Araneus ventricosus genome elucidates the spidroin gene catalogue.</title>
        <authorList>
            <person name="Kono N."/>
            <person name="Nakamura H."/>
            <person name="Ohtoshi R."/>
            <person name="Moran D.A.P."/>
            <person name="Shinohara A."/>
            <person name="Yoshida Y."/>
            <person name="Fujiwara M."/>
            <person name="Mori M."/>
            <person name="Tomita M."/>
            <person name="Arakawa K."/>
        </authorList>
    </citation>
    <scope>NUCLEOTIDE SEQUENCE [LARGE SCALE GENOMIC DNA]</scope>
</reference>
<dbReference type="AlphaFoldDB" id="A0A4Y2VH93"/>
<evidence type="ECO:0000313" key="1">
    <source>
        <dbReference type="EMBL" id="GBO24683.1"/>
    </source>
</evidence>
<dbReference type="Proteomes" id="UP000499080">
    <property type="component" value="Unassembled WGS sequence"/>
</dbReference>
<dbReference type="EMBL" id="BGPR01047627">
    <property type="protein sequence ID" value="GBO24683.1"/>
    <property type="molecule type" value="Genomic_DNA"/>
</dbReference>
<sequence>MFMSGDLVTNAAPKVRRMLWEPLQRLLTCGVKHCPAGIGPNLHWNAQYINGWKDRLCWPTNLSLIEICSGLRKCCTANCLRFSAVIDGPILSRPFLVPPMSWRFDVLPWTPDIPVSPEMVICYPNFTLPWDAVPSLVRRL</sequence>
<comment type="caution">
    <text evidence="1">The sequence shown here is derived from an EMBL/GenBank/DDBJ whole genome shotgun (WGS) entry which is preliminary data.</text>
</comment>
<name>A0A4Y2VH93_ARAVE</name>
<protein>
    <submittedName>
        <fullName evidence="1">Uncharacterized protein</fullName>
    </submittedName>
</protein>
<proteinExistence type="predicted"/>
<organism evidence="1 2">
    <name type="scientific">Araneus ventricosus</name>
    <name type="common">Orbweaver spider</name>
    <name type="synonym">Epeira ventricosa</name>
    <dbReference type="NCBI Taxonomy" id="182803"/>
    <lineage>
        <taxon>Eukaryota</taxon>
        <taxon>Metazoa</taxon>
        <taxon>Ecdysozoa</taxon>
        <taxon>Arthropoda</taxon>
        <taxon>Chelicerata</taxon>
        <taxon>Arachnida</taxon>
        <taxon>Araneae</taxon>
        <taxon>Araneomorphae</taxon>
        <taxon>Entelegynae</taxon>
        <taxon>Araneoidea</taxon>
        <taxon>Araneidae</taxon>
        <taxon>Araneus</taxon>
    </lineage>
</organism>